<gene>
    <name evidence="3" type="ORF">A2140_01425</name>
</gene>
<protein>
    <recommendedName>
        <fullName evidence="2">DUF2062 domain-containing protein</fullName>
    </recommendedName>
</protein>
<keyword evidence="1" id="KW-0472">Membrane</keyword>
<evidence type="ECO:0000256" key="1">
    <source>
        <dbReference type="SAM" id="Phobius"/>
    </source>
</evidence>
<feature type="transmembrane region" description="Helical" evidence="1">
    <location>
        <begin position="127"/>
        <end position="150"/>
    </location>
</feature>
<sequence>MLKHWLKRHLPSSDSVRDQRALRWLGTRLTEPDLWYFNRHSVSGGAAVGLFMAFLPMPLQMVPAAIASLFLRVNLPTAILGVWITNPLTVAPIYYACYLLGSWVMGTPASAEFDPSWEWLGNELGRVGWPLLIGCLVVSTVSAAIGYLGTQWLWRWQVRRAWQSRSRRAATTG</sequence>
<keyword evidence="1" id="KW-1133">Transmembrane helix</keyword>
<dbReference type="PANTHER" id="PTHR40547:SF1">
    <property type="entry name" value="SLL0298 PROTEIN"/>
    <property type="match status" value="1"/>
</dbReference>
<proteinExistence type="predicted"/>
<dbReference type="PANTHER" id="PTHR40547">
    <property type="entry name" value="SLL0298 PROTEIN"/>
    <property type="match status" value="1"/>
</dbReference>
<reference evidence="3 4" key="1">
    <citation type="journal article" date="2016" name="Nat. Commun.">
        <title>Thousands of microbial genomes shed light on interconnected biogeochemical processes in an aquifer system.</title>
        <authorList>
            <person name="Anantharaman K."/>
            <person name="Brown C.T."/>
            <person name="Hug L.A."/>
            <person name="Sharon I."/>
            <person name="Castelle C.J."/>
            <person name="Probst A.J."/>
            <person name="Thomas B.C."/>
            <person name="Singh A."/>
            <person name="Wilkins M.J."/>
            <person name="Karaoz U."/>
            <person name="Brodie E.L."/>
            <person name="Williams K.H."/>
            <person name="Hubbard S.S."/>
            <person name="Banfield J.F."/>
        </authorList>
    </citation>
    <scope>NUCLEOTIDE SEQUENCE [LARGE SCALE GENOMIC DNA]</scope>
</reference>
<accession>A0A1F6T4N0</accession>
<dbReference type="AlphaFoldDB" id="A0A1F6T4N0"/>
<evidence type="ECO:0000259" key="2">
    <source>
        <dbReference type="Pfam" id="PF09835"/>
    </source>
</evidence>
<feature type="domain" description="DUF2062" evidence="2">
    <location>
        <begin position="22"/>
        <end position="163"/>
    </location>
</feature>
<dbReference type="Pfam" id="PF09835">
    <property type="entry name" value="DUF2062"/>
    <property type="match status" value="1"/>
</dbReference>
<name>A0A1F6T4N0_9PROT</name>
<dbReference type="InterPro" id="IPR018639">
    <property type="entry name" value="DUF2062"/>
</dbReference>
<organism evidence="3 4">
    <name type="scientific">Candidatus Muproteobacteria bacterium RBG_16_62_13</name>
    <dbReference type="NCBI Taxonomy" id="1817756"/>
    <lineage>
        <taxon>Bacteria</taxon>
        <taxon>Pseudomonadati</taxon>
        <taxon>Pseudomonadota</taxon>
        <taxon>Candidatus Muproteobacteria</taxon>
    </lineage>
</organism>
<keyword evidence="1" id="KW-0812">Transmembrane</keyword>
<evidence type="ECO:0000313" key="3">
    <source>
        <dbReference type="EMBL" id="OGI40080.1"/>
    </source>
</evidence>
<evidence type="ECO:0000313" key="4">
    <source>
        <dbReference type="Proteomes" id="UP000178379"/>
    </source>
</evidence>
<dbReference type="Proteomes" id="UP000178379">
    <property type="component" value="Unassembled WGS sequence"/>
</dbReference>
<comment type="caution">
    <text evidence="3">The sequence shown here is derived from an EMBL/GenBank/DDBJ whole genome shotgun (WGS) entry which is preliminary data.</text>
</comment>
<feature type="transmembrane region" description="Helical" evidence="1">
    <location>
        <begin position="46"/>
        <end position="71"/>
    </location>
</feature>
<feature type="transmembrane region" description="Helical" evidence="1">
    <location>
        <begin position="78"/>
        <end position="101"/>
    </location>
</feature>
<dbReference type="STRING" id="1817756.A2140_01425"/>
<dbReference type="EMBL" id="MFSQ01000067">
    <property type="protein sequence ID" value="OGI40080.1"/>
    <property type="molecule type" value="Genomic_DNA"/>
</dbReference>